<organism evidence="9 10">
    <name type="scientific">Archaeoglobus sulfaticallidus PM70-1</name>
    <dbReference type="NCBI Taxonomy" id="387631"/>
    <lineage>
        <taxon>Archaea</taxon>
        <taxon>Methanobacteriati</taxon>
        <taxon>Methanobacteriota</taxon>
        <taxon>Archaeoglobi</taxon>
        <taxon>Archaeoglobales</taxon>
        <taxon>Archaeoglobaceae</taxon>
        <taxon>Archaeoglobus</taxon>
    </lineage>
</organism>
<feature type="transmembrane region" description="Helical" evidence="7">
    <location>
        <begin position="7"/>
        <end position="29"/>
    </location>
</feature>
<dbReference type="GO" id="GO:0005886">
    <property type="term" value="C:plasma membrane"/>
    <property type="evidence" value="ECO:0007669"/>
    <property type="project" value="UniProtKB-SubCell"/>
</dbReference>
<dbReference type="eggNOG" id="arCOG00131">
    <property type="taxonomic scope" value="Archaea"/>
</dbReference>
<evidence type="ECO:0000313" key="10">
    <source>
        <dbReference type="Proteomes" id="UP000013307"/>
    </source>
</evidence>
<dbReference type="OrthoDB" id="117970at2157"/>
<dbReference type="KEGG" id="ast:Asulf_01903"/>
<evidence type="ECO:0000256" key="4">
    <source>
        <dbReference type="ARBA" id="ARBA00022692"/>
    </source>
</evidence>
<feature type="transmembrane region" description="Helical" evidence="7">
    <location>
        <begin position="70"/>
        <end position="88"/>
    </location>
</feature>
<dbReference type="PROSITE" id="PS50850">
    <property type="entry name" value="MFS"/>
    <property type="match status" value="1"/>
</dbReference>
<dbReference type="GO" id="GO:0022857">
    <property type="term" value="F:transmembrane transporter activity"/>
    <property type="evidence" value="ECO:0007669"/>
    <property type="project" value="InterPro"/>
</dbReference>
<protein>
    <recommendedName>
        <fullName evidence="8">Major facilitator superfamily (MFS) profile domain-containing protein</fullName>
    </recommendedName>
</protein>
<dbReference type="Pfam" id="PF07690">
    <property type="entry name" value="MFS_1"/>
    <property type="match status" value="1"/>
</dbReference>
<evidence type="ECO:0000256" key="6">
    <source>
        <dbReference type="ARBA" id="ARBA00023136"/>
    </source>
</evidence>
<evidence type="ECO:0000259" key="8">
    <source>
        <dbReference type="PROSITE" id="PS50850"/>
    </source>
</evidence>
<dbReference type="PANTHER" id="PTHR43414">
    <property type="entry name" value="MULTIDRUG RESISTANCE PROTEIN MDTG"/>
    <property type="match status" value="1"/>
</dbReference>
<sequence length="186" mass="20529">MRKIYALSFSLLPLMISTGMIYSILPIYISKELGAEEIHVGLLFTTGAVTGAIVSILLGKVSDRFGRKPLILLSQFLFAITMLLYSTINHYIYAFPIHALEGFAWATASTSAPALVADFSDIKNRGEAMGVYNTAWNLGWVIGPLLGGTLAQVYGFRIMLRFSFIMIIFGMVLTAFTVEEVRSKWG</sequence>
<accession>N0BE16</accession>
<feature type="transmembrane region" description="Helical" evidence="7">
    <location>
        <begin position="41"/>
        <end position="58"/>
    </location>
</feature>
<dbReference type="InterPro" id="IPR036259">
    <property type="entry name" value="MFS_trans_sf"/>
</dbReference>
<dbReference type="HOGENOM" id="CLU_1451349_0_0_2"/>
<reference evidence="9 10" key="1">
    <citation type="journal article" date="2013" name="Genome Announc.">
        <title>Complete Genome Sequence of the Thermophilic and Facultatively Chemolithoautotrophic Sulfate Reducer Archaeoglobus sulfaticallidus Strain PM70-1T.</title>
        <authorList>
            <person name="Stokke R."/>
            <person name="Hocking W.P."/>
            <person name="Steinsbu B.O."/>
            <person name="Steen I.H."/>
        </authorList>
    </citation>
    <scope>NUCLEOTIDE SEQUENCE [LARGE SCALE GENOMIC DNA]</scope>
    <source>
        <strain evidence="9">PM70-1</strain>
    </source>
</reference>
<dbReference type="AlphaFoldDB" id="N0BE16"/>
<keyword evidence="6 7" id="KW-0472">Membrane</keyword>
<keyword evidence="4 7" id="KW-0812">Transmembrane</keyword>
<gene>
    <name evidence="9" type="ORF">Asulf_01903</name>
</gene>
<dbReference type="Gene3D" id="1.20.1250.20">
    <property type="entry name" value="MFS general substrate transporter like domains"/>
    <property type="match status" value="1"/>
</dbReference>
<keyword evidence="10" id="KW-1185">Reference proteome</keyword>
<evidence type="ECO:0000256" key="5">
    <source>
        <dbReference type="ARBA" id="ARBA00022989"/>
    </source>
</evidence>
<dbReference type="PROSITE" id="PS00216">
    <property type="entry name" value="SUGAR_TRANSPORT_1"/>
    <property type="match status" value="1"/>
</dbReference>
<dbReference type="InterPro" id="IPR005829">
    <property type="entry name" value="Sugar_transporter_CS"/>
</dbReference>
<dbReference type="GeneID" id="15393537"/>
<keyword evidence="5 7" id="KW-1133">Transmembrane helix</keyword>
<dbReference type="InterPro" id="IPR020846">
    <property type="entry name" value="MFS_dom"/>
</dbReference>
<keyword evidence="2" id="KW-0813">Transport</keyword>
<dbReference type="EMBL" id="CP005290">
    <property type="protein sequence ID" value="AGK61869.1"/>
    <property type="molecule type" value="Genomic_DNA"/>
</dbReference>
<evidence type="ECO:0000256" key="3">
    <source>
        <dbReference type="ARBA" id="ARBA00022475"/>
    </source>
</evidence>
<evidence type="ECO:0000313" key="9">
    <source>
        <dbReference type="EMBL" id="AGK61869.1"/>
    </source>
</evidence>
<comment type="subcellular location">
    <subcellularLocation>
        <location evidence="1">Cell membrane</location>
        <topology evidence="1">Multi-pass membrane protein</topology>
    </subcellularLocation>
</comment>
<evidence type="ECO:0000256" key="1">
    <source>
        <dbReference type="ARBA" id="ARBA00004651"/>
    </source>
</evidence>
<feature type="transmembrane region" description="Helical" evidence="7">
    <location>
        <begin position="134"/>
        <end position="151"/>
    </location>
</feature>
<dbReference type="PANTHER" id="PTHR43414:SF6">
    <property type="entry name" value="MULTIDRUG RESISTANCE PROTEIN MDTG"/>
    <property type="match status" value="1"/>
</dbReference>
<dbReference type="Proteomes" id="UP000013307">
    <property type="component" value="Chromosome"/>
</dbReference>
<name>N0BE16_9EURY</name>
<feature type="transmembrane region" description="Helical" evidence="7">
    <location>
        <begin position="158"/>
        <end position="178"/>
    </location>
</feature>
<proteinExistence type="predicted"/>
<evidence type="ECO:0000256" key="7">
    <source>
        <dbReference type="SAM" id="Phobius"/>
    </source>
</evidence>
<dbReference type="STRING" id="387631.Asulf_01903"/>
<feature type="domain" description="Major facilitator superfamily (MFS) profile" evidence="8">
    <location>
        <begin position="3"/>
        <end position="186"/>
    </location>
</feature>
<dbReference type="InterPro" id="IPR011701">
    <property type="entry name" value="MFS"/>
</dbReference>
<dbReference type="SUPFAM" id="SSF103473">
    <property type="entry name" value="MFS general substrate transporter"/>
    <property type="match status" value="1"/>
</dbReference>
<keyword evidence="3" id="KW-1003">Cell membrane</keyword>
<evidence type="ECO:0000256" key="2">
    <source>
        <dbReference type="ARBA" id="ARBA00022448"/>
    </source>
</evidence>
<dbReference type="RefSeq" id="WP_015591465.1">
    <property type="nucleotide sequence ID" value="NC_021169.1"/>
</dbReference>